<comment type="caution">
    <text evidence="1">The sequence shown here is derived from an EMBL/GenBank/DDBJ whole genome shotgun (WGS) entry which is preliminary data.</text>
</comment>
<protein>
    <submittedName>
        <fullName evidence="1">Uncharacterized protein</fullName>
    </submittedName>
</protein>
<keyword evidence="2" id="KW-1185">Reference proteome</keyword>
<organism evidence="1 2">
    <name type="scientific">Macrolepiota fuliginosa MF-IS2</name>
    <dbReference type="NCBI Taxonomy" id="1400762"/>
    <lineage>
        <taxon>Eukaryota</taxon>
        <taxon>Fungi</taxon>
        <taxon>Dikarya</taxon>
        <taxon>Basidiomycota</taxon>
        <taxon>Agaricomycotina</taxon>
        <taxon>Agaricomycetes</taxon>
        <taxon>Agaricomycetidae</taxon>
        <taxon>Agaricales</taxon>
        <taxon>Agaricineae</taxon>
        <taxon>Agaricaceae</taxon>
        <taxon>Macrolepiota</taxon>
    </lineage>
</organism>
<dbReference type="EMBL" id="MU153151">
    <property type="protein sequence ID" value="KAF9439922.1"/>
    <property type="molecule type" value="Genomic_DNA"/>
</dbReference>
<feature type="non-terminal residue" evidence="1">
    <location>
        <position position="1"/>
    </location>
</feature>
<proteinExistence type="predicted"/>
<evidence type="ECO:0000313" key="1">
    <source>
        <dbReference type="EMBL" id="KAF9439922.1"/>
    </source>
</evidence>
<sequence>LKDMQLWIIGVKNLVVEVDAKYIKGMINNPDIQPSVAVNWWISAILLFDFCLRHVPGCKHGLDGLLQCPQAPEDLQEDNDYEQWINTTNSFALLHPSLVNNLSSGKRGVINNLEWVYGVNTFTMELINKTPTAQQQMHLLCHLAPPHHGTHPHTTEVFTSMQDSPTKNTQATILRSDKAKTHNSKLPHIQAFLENLK</sequence>
<reference evidence="1" key="1">
    <citation type="submission" date="2020-11" db="EMBL/GenBank/DDBJ databases">
        <authorList>
            <consortium name="DOE Joint Genome Institute"/>
            <person name="Ahrendt S."/>
            <person name="Riley R."/>
            <person name="Andreopoulos W."/>
            <person name="Labutti K."/>
            <person name="Pangilinan J."/>
            <person name="Ruiz-Duenas F.J."/>
            <person name="Barrasa J.M."/>
            <person name="Sanchez-Garcia M."/>
            <person name="Camarero S."/>
            <person name="Miyauchi S."/>
            <person name="Serrano A."/>
            <person name="Linde D."/>
            <person name="Babiker R."/>
            <person name="Drula E."/>
            <person name="Ayuso-Fernandez I."/>
            <person name="Pacheco R."/>
            <person name="Padilla G."/>
            <person name="Ferreira P."/>
            <person name="Barriuso J."/>
            <person name="Kellner H."/>
            <person name="Castanera R."/>
            <person name="Alfaro M."/>
            <person name="Ramirez L."/>
            <person name="Pisabarro A.G."/>
            <person name="Kuo A."/>
            <person name="Tritt A."/>
            <person name="Lipzen A."/>
            <person name="He G."/>
            <person name="Yan M."/>
            <person name="Ng V."/>
            <person name="Cullen D."/>
            <person name="Martin F."/>
            <person name="Rosso M.-N."/>
            <person name="Henrissat B."/>
            <person name="Hibbett D."/>
            <person name="Martinez A.T."/>
            <person name="Grigoriev I.V."/>
        </authorList>
    </citation>
    <scope>NUCLEOTIDE SEQUENCE</scope>
    <source>
        <strain evidence="1">MF-IS2</strain>
    </source>
</reference>
<evidence type="ECO:0000313" key="2">
    <source>
        <dbReference type="Proteomes" id="UP000807342"/>
    </source>
</evidence>
<gene>
    <name evidence="1" type="ORF">P691DRAFT_689288</name>
</gene>
<dbReference type="Proteomes" id="UP000807342">
    <property type="component" value="Unassembled WGS sequence"/>
</dbReference>
<dbReference type="AlphaFoldDB" id="A0A9P5WWZ3"/>
<accession>A0A9P5WWZ3</accession>
<dbReference type="OrthoDB" id="3037028at2759"/>
<name>A0A9P5WWZ3_9AGAR</name>